<dbReference type="EMBL" id="VSWD01000001">
    <property type="protein sequence ID" value="KAK3108287.1"/>
    <property type="molecule type" value="Genomic_DNA"/>
</dbReference>
<keyword evidence="1" id="KW-0812">Transmembrane</keyword>
<dbReference type="InterPro" id="IPR043502">
    <property type="entry name" value="DNA/RNA_pol_sf"/>
</dbReference>
<dbReference type="Pfam" id="PF00078">
    <property type="entry name" value="RVT_1"/>
    <property type="match status" value="1"/>
</dbReference>
<reference evidence="3" key="1">
    <citation type="submission" date="2019-08" db="EMBL/GenBank/DDBJ databases">
        <title>The improved chromosome-level genome for the pearl oyster Pinctada fucata martensii using PacBio sequencing and Hi-C.</title>
        <authorList>
            <person name="Zheng Z."/>
        </authorList>
    </citation>
    <scope>NUCLEOTIDE SEQUENCE</scope>
    <source>
        <strain evidence="3">ZZ-2019</strain>
        <tissue evidence="3">Adductor muscle</tissue>
    </source>
</reference>
<name>A0AA88YMB1_PINIB</name>
<evidence type="ECO:0000313" key="3">
    <source>
        <dbReference type="EMBL" id="KAK3108287.1"/>
    </source>
</evidence>
<comment type="caution">
    <text evidence="3">The sequence shown here is derived from an EMBL/GenBank/DDBJ whole genome shotgun (WGS) entry which is preliminary data.</text>
</comment>
<dbReference type="AlphaFoldDB" id="A0AA88YMB1"/>
<sequence length="677" mass="77645">MLKGRRPRGMHNTSYREYKRAKRDFRNALDIAHENYMTEVLRDINESAECDLRLFWRLIRKQKPRSCRHYPEIVDVNGNTHNDPDSVANAFADHFEQIYTPDSQSFDSDFQASIDAEFEDLMNRFCFNTETLPGGDISNDEISEAVRKLKYRKAPGHDLITNEHLKFGGLQVIECLRTLFNSVIRVGKIPSSWKKGLIVPIYKGGNKDKCACKSYRPVSLLSSLLKVFEYVLSDRINTFVMDKGSFPNLQQQGFQRNLGCLTASFNAQETILHNIENGSNVYVCFLDITQAFDSVWRHGLLVKLYKIGIEGKLWSLILDCHTDTTSAIIVNHTQSRWFPVGQGVRQGGVLSTFLYLVFIDDLINDLQVSNPNFGILNTVSNCPTLADDVMCMAMSPFLLQSMLDIAYHYSIRWRFKFNADKSCIICIRAMGNNLNLNFTWKLGSEIISVNESYNHLGVIINNKCNLSERIMLACEKGRKAYFGISSMLLTFANPLSVVHLYRTVVRSSVLYGCELWNNLSCKDIQRLNTFQHYISKHAQSLPAHTRSAMAESMIGLLPIMSEVDIRKLLFFGRLCRLSDSSLPKQIFHLRLFSFIENLTSSGRQFGFIPDVLVLFQKYNLVEYLKSWLRDGVFPEKSSGKELLGILLTMNLNIHVMRLWLMILILQIFALFLNFMIL</sequence>
<feature type="domain" description="Reverse transcriptase" evidence="2">
    <location>
        <begin position="182"/>
        <end position="460"/>
    </location>
</feature>
<dbReference type="InterPro" id="IPR000477">
    <property type="entry name" value="RT_dom"/>
</dbReference>
<evidence type="ECO:0000313" key="4">
    <source>
        <dbReference type="Proteomes" id="UP001186944"/>
    </source>
</evidence>
<organism evidence="3 4">
    <name type="scientific">Pinctada imbricata</name>
    <name type="common">Atlantic pearl-oyster</name>
    <name type="synonym">Pinctada martensii</name>
    <dbReference type="NCBI Taxonomy" id="66713"/>
    <lineage>
        <taxon>Eukaryota</taxon>
        <taxon>Metazoa</taxon>
        <taxon>Spiralia</taxon>
        <taxon>Lophotrochozoa</taxon>
        <taxon>Mollusca</taxon>
        <taxon>Bivalvia</taxon>
        <taxon>Autobranchia</taxon>
        <taxon>Pteriomorphia</taxon>
        <taxon>Pterioida</taxon>
        <taxon>Pterioidea</taxon>
        <taxon>Pteriidae</taxon>
        <taxon>Pinctada</taxon>
    </lineage>
</organism>
<feature type="transmembrane region" description="Helical" evidence="1">
    <location>
        <begin position="658"/>
        <end position="676"/>
    </location>
</feature>
<evidence type="ECO:0000256" key="1">
    <source>
        <dbReference type="SAM" id="Phobius"/>
    </source>
</evidence>
<evidence type="ECO:0000259" key="2">
    <source>
        <dbReference type="PROSITE" id="PS50878"/>
    </source>
</evidence>
<dbReference type="Proteomes" id="UP001186944">
    <property type="component" value="Unassembled WGS sequence"/>
</dbReference>
<gene>
    <name evidence="3" type="ORF">FSP39_004912</name>
</gene>
<dbReference type="PROSITE" id="PS50878">
    <property type="entry name" value="RT_POL"/>
    <property type="match status" value="1"/>
</dbReference>
<dbReference type="CDD" id="cd01650">
    <property type="entry name" value="RT_nLTR_like"/>
    <property type="match status" value="1"/>
</dbReference>
<proteinExistence type="predicted"/>
<keyword evidence="4" id="KW-1185">Reference proteome</keyword>
<keyword evidence="1" id="KW-0472">Membrane</keyword>
<keyword evidence="1" id="KW-1133">Transmembrane helix</keyword>
<protein>
    <recommendedName>
        <fullName evidence="2">Reverse transcriptase domain-containing protein</fullName>
    </recommendedName>
</protein>
<accession>A0AA88YMB1</accession>
<dbReference type="PANTHER" id="PTHR19446">
    <property type="entry name" value="REVERSE TRANSCRIPTASES"/>
    <property type="match status" value="1"/>
</dbReference>
<dbReference type="SUPFAM" id="SSF56672">
    <property type="entry name" value="DNA/RNA polymerases"/>
    <property type="match status" value="1"/>
</dbReference>